<name>A0A2Z5UTC8_9COXI</name>
<sequence length="224" mass="26498">MNFHYPQINNSKKPRDGINLSNYLYTNQINTPFGNLSLKYLHVIMRVDWINVKIKSLFDSFYQTRQGFSGISTSGFEELEHQLITEELMYWLRKIADELISLTYIQYTDPTGLTINKLKFDRIGAILQEPSHSFSQFFKDHLPILEKLNEVSNIYKHSFINTAHGQISELEPTIIAFNLKRNDLKNAPEYYTQTLRIFIENYNKFYIDITARLKNNTYSNYQIR</sequence>
<dbReference type="OrthoDB" id="5185542at2"/>
<accession>A0A2Z5UTC8</accession>
<dbReference type="Proteomes" id="UP000282483">
    <property type="component" value="Chromosome"/>
</dbReference>
<protein>
    <submittedName>
        <fullName evidence="1">Putative T7 phage protein</fullName>
    </submittedName>
</protein>
<evidence type="ECO:0000313" key="1">
    <source>
        <dbReference type="EMBL" id="BBB14688.1"/>
    </source>
</evidence>
<organism evidence="1 2">
    <name type="scientific">Candidatus Rickettsiella viridis</name>
    <dbReference type="NCBI Taxonomy" id="676208"/>
    <lineage>
        <taxon>Bacteria</taxon>
        <taxon>Pseudomonadati</taxon>
        <taxon>Pseudomonadota</taxon>
        <taxon>Gammaproteobacteria</taxon>
        <taxon>Legionellales</taxon>
        <taxon>Coxiellaceae</taxon>
        <taxon>Rickettsiella</taxon>
    </lineage>
</organism>
<dbReference type="RefSeq" id="WP_126322208.1">
    <property type="nucleotide sequence ID" value="NZ_AP018005.1"/>
</dbReference>
<keyword evidence="2" id="KW-1185">Reference proteome</keyword>
<evidence type="ECO:0000313" key="2">
    <source>
        <dbReference type="Proteomes" id="UP000282483"/>
    </source>
</evidence>
<gene>
    <name evidence="1" type="ORF">RVIR1_01500</name>
</gene>
<reference evidence="1 2" key="1">
    <citation type="submission" date="2017-03" db="EMBL/GenBank/DDBJ databases">
        <title>The genome sequence of Candidatus Rickettsiella viridis.</title>
        <authorList>
            <person name="Nikoh N."/>
            <person name="Tsuchida T."/>
            <person name="Yamaguchi K."/>
            <person name="Maeda T."/>
            <person name="Shigenobu S."/>
            <person name="Fukatsu T."/>
        </authorList>
    </citation>
    <scope>NUCLEOTIDE SEQUENCE [LARGE SCALE GENOMIC DNA]</scope>
    <source>
        <strain evidence="1 2">Ap-RA04</strain>
    </source>
</reference>
<proteinExistence type="predicted"/>
<dbReference type="AlphaFoldDB" id="A0A2Z5UTC8"/>
<dbReference type="KEGG" id="rvi:RVIR1_01500"/>
<dbReference type="EMBL" id="AP018005">
    <property type="protein sequence ID" value="BBB14688.1"/>
    <property type="molecule type" value="Genomic_DNA"/>
</dbReference>